<accession>A0A1I0X7Z3</accession>
<keyword evidence="2" id="KW-1185">Reference proteome</keyword>
<name>A0A1I0X7Z3_9CLOT</name>
<protein>
    <submittedName>
        <fullName evidence="1">Uncharacterized protein</fullName>
    </submittedName>
</protein>
<gene>
    <name evidence="1" type="ORF">SAMN04488528_1007143</name>
</gene>
<evidence type="ECO:0000313" key="1">
    <source>
        <dbReference type="EMBL" id="SFA97149.1"/>
    </source>
</evidence>
<dbReference type="EMBL" id="FOKI01000007">
    <property type="protein sequence ID" value="SFA97149.1"/>
    <property type="molecule type" value="Genomic_DNA"/>
</dbReference>
<dbReference type="AlphaFoldDB" id="A0A1I0X7Z3"/>
<evidence type="ECO:0000313" key="2">
    <source>
        <dbReference type="Proteomes" id="UP000198619"/>
    </source>
</evidence>
<sequence length="51" mass="6075">MYIYPLVNKKNANIINKLHLLSSCDLSEYYENLTSNYESRINNFIVTQFEL</sequence>
<dbReference type="Proteomes" id="UP000198619">
    <property type="component" value="Unassembled WGS sequence"/>
</dbReference>
<organism evidence="1 2">
    <name type="scientific">Clostridium frigidicarnis</name>
    <dbReference type="NCBI Taxonomy" id="84698"/>
    <lineage>
        <taxon>Bacteria</taxon>
        <taxon>Bacillati</taxon>
        <taxon>Bacillota</taxon>
        <taxon>Clostridia</taxon>
        <taxon>Eubacteriales</taxon>
        <taxon>Clostridiaceae</taxon>
        <taxon>Clostridium</taxon>
    </lineage>
</organism>
<dbReference type="STRING" id="84698.SAMN04488528_1007143"/>
<reference evidence="1 2" key="1">
    <citation type="submission" date="2016-10" db="EMBL/GenBank/DDBJ databases">
        <authorList>
            <person name="de Groot N.N."/>
        </authorList>
    </citation>
    <scope>NUCLEOTIDE SEQUENCE [LARGE SCALE GENOMIC DNA]</scope>
    <source>
        <strain evidence="1 2">DSM 12271</strain>
    </source>
</reference>
<proteinExistence type="predicted"/>